<keyword evidence="1" id="KW-0812">Transmembrane</keyword>
<dbReference type="PANTHER" id="PTHR18640">
    <property type="entry name" value="SOLUTE CARRIER FAMILY 10 MEMBER 7"/>
    <property type="match status" value="1"/>
</dbReference>
<dbReference type="Pfam" id="PF13593">
    <property type="entry name" value="SBF_like"/>
    <property type="match status" value="1"/>
</dbReference>
<feature type="transmembrane region" description="Helical" evidence="1">
    <location>
        <begin position="112"/>
        <end position="137"/>
    </location>
</feature>
<dbReference type="STRING" id="1921510.BSL82_02710"/>
<dbReference type="OrthoDB" id="9792271at2"/>
<evidence type="ECO:0000256" key="1">
    <source>
        <dbReference type="SAM" id="Phobius"/>
    </source>
</evidence>
<protein>
    <submittedName>
        <fullName evidence="2">Bile acid:sodium symporter</fullName>
    </submittedName>
</protein>
<keyword evidence="1" id="KW-0472">Membrane</keyword>
<accession>A0A1L3ZZ56</accession>
<proteinExistence type="predicted"/>
<name>A0A1L3ZZ56_9SPHN</name>
<dbReference type="InterPro" id="IPR038770">
    <property type="entry name" value="Na+/solute_symporter_sf"/>
</dbReference>
<gene>
    <name evidence="2" type="ORF">BSL82_02710</name>
</gene>
<dbReference type="AlphaFoldDB" id="A0A1L3ZZ56"/>
<dbReference type="Gene3D" id="1.20.1530.20">
    <property type="match status" value="1"/>
</dbReference>
<dbReference type="PANTHER" id="PTHR18640:SF5">
    <property type="entry name" value="SODIUM_BILE ACID COTRANSPORTER 7"/>
    <property type="match status" value="1"/>
</dbReference>
<dbReference type="PIRSF" id="PIRSF026166">
    <property type="entry name" value="UCP026166"/>
    <property type="match status" value="1"/>
</dbReference>
<keyword evidence="3" id="KW-1185">Reference proteome</keyword>
<dbReference type="Proteomes" id="UP000182063">
    <property type="component" value="Chromosome"/>
</dbReference>
<organism evidence="2 3">
    <name type="scientific">Tardibacter chloracetimidivorans</name>
    <dbReference type="NCBI Taxonomy" id="1921510"/>
    <lineage>
        <taxon>Bacteria</taxon>
        <taxon>Pseudomonadati</taxon>
        <taxon>Pseudomonadota</taxon>
        <taxon>Alphaproteobacteria</taxon>
        <taxon>Sphingomonadales</taxon>
        <taxon>Sphingomonadaceae</taxon>
        <taxon>Tardibacter</taxon>
    </lineage>
</organism>
<dbReference type="KEGG" id="sphj:BSL82_02710"/>
<evidence type="ECO:0000313" key="3">
    <source>
        <dbReference type="Proteomes" id="UP000182063"/>
    </source>
</evidence>
<sequence>MGTVVLAALVPARGAAFQLVDGLAVTAIALLFLLHGLRLPRAAVLQGLGHWRLHLVILGVTFLAFPVFVVLLQMLMPGFVAQPLWAGMLFLAALPSTVQSSIAFTSMARGNVAGAVVAAAASNLLGIVLTPFIVMLLSEATGASVSLAGVGRIALLLLAPFVLGQILRRWLADWVEKTRRITSFTDRATIILAVYVAFSEATNEGLWQVLPVSDILRLAMLSVLLLALVMLTSGGIGRMLGFSREDRIAIVFCGSKKSLATGIPMAKLLFAGSMVGPVVLPLMIFHQIQLVICAWLAQRWARR</sequence>
<feature type="transmembrane region" description="Helical" evidence="1">
    <location>
        <begin position="24"/>
        <end position="41"/>
    </location>
</feature>
<evidence type="ECO:0000313" key="2">
    <source>
        <dbReference type="EMBL" id="API60908.1"/>
    </source>
</evidence>
<feature type="transmembrane region" description="Helical" evidence="1">
    <location>
        <begin position="184"/>
        <end position="203"/>
    </location>
</feature>
<feature type="transmembrane region" description="Helical" evidence="1">
    <location>
        <begin position="215"/>
        <end position="236"/>
    </location>
</feature>
<feature type="transmembrane region" description="Helical" evidence="1">
    <location>
        <begin position="53"/>
        <end position="72"/>
    </location>
</feature>
<dbReference type="EMBL" id="CP018221">
    <property type="protein sequence ID" value="API60908.1"/>
    <property type="molecule type" value="Genomic_DNA"/>
</dbReference>
<dbReference type="GO" id="GO:0005886">
    <property type="term" value="C:plasma membrane"/>
    <property type="evidence" value="ECO:0007669"/>
    <property type="project" value="TreeGrafter"/>
</dbReference>
<feature type="transmembrane region" description="Helical" evidence="1">
    <location>
        <begin position="84"/>
        <end position="105"/>
    </location>
</feature>
<keyword evidence="1" id="KW-1133">Transmembrane helix</keyword>
<feature type="transmembrane region" description="Helical" evidence="1">
    <location>
        <begin position="143"/>
        <end position="163"/>
    </location>
</feature>
<reference evidence="3" key="1">
    <citation type="submission" date="2016-11" db="EMBL/GenBank/DDBJ databases">
        <title>Complete Genome Sequence of alachlor-degrading Sphingomonas sp. strain JJ-A5.</title>
        <authorList>
            <person name="Lee H."/>
            <person name="Ka J.-O."/>
        </authorList>
    </citation>
    <scope>NUCLEOTIDE SEQUENCE [LARGE SCALE GENOMIC DNA]</scope>
    <source>
        <strain evidence="3">JJ-A5</strain>
    </source>
</reference>
<dbReference type="InterPro" id="IPR016833">
    <property type="entry name" value="Put_Na-Bile_cotransptr"/>
</dbReference>